<dbReference type="InterPro" id="IPR038911">
    <property type="entry name" value="SCLT1"/>
</dbReference>
<keyword evidence="1" id="KW-0175">Coiled coil</keyword>
<dbReference type="PANTHER" id="PTHR35970:SF1">
    <property type="entry name" value="SODIUM CHANNEL AND CLATHRIN LINKER 1"/>
    <property type="match status" value="1"/>
</dbReference>
<evidence type="ECO:0008006" key="4">
    <source>
        <dbReference type="Google" id="ProtNLM"/>
    </source>
</evidence>
<feature type="coiled-coil region" evidence="1">
    <location>
        <begin position="194"/>
        <end position="228"/>
    </location>
</feature>
<dbReference type="EMBL" id="CAXITT010000619">
    <property type="protein sequence ID" value="CAL1544409.1"/>
    <property type="molecule type" value="Genomic_DNA"/>
</dbReference>
<dbReference type="GO" id="GO:0005814">
    <property type="term" value="C:centriole"/>
    <property type="evidence" value="ECO:0007669"/>
    <property type="project" value="TreeGrafter"/>
</dbReference>
<dbReference type="GO" id="GO:0060271">
    <property type="term" value="P:cilium assembly"/>
    <property type="evidence" value="ECO:0007669"/>
    <property type="project" value="TreeGrafter"/>
</dbReference>
<feature type="coiled-coil region" evidence="1">
    <location>
        <begin position="353"/>
        <end position="514"/>
    </location>
</feature>
<evidence type="ECO:0000256" key="1">
    <source>
        <dbReference type="SAM" id="Coils"/>
    </source>
</evidence>
<keyword evidence="3" id="KW-1185">Reference proteome</keyword>
<dbReference type="Proteomes" id="UP001497497">
    <property type="component" value="Unassembled WGS sequence"/>
</dbReference>
<gene>
    <name evidence="2" type="ORF">GSLYS_00017922001</name>
</gene>
<evidence type="ECO:0000313" key="2">
    <source>
        <dbReference type="EMBL" id="CAL1544409.1"/>
    </source>
</evidence>
<organism evidence="2 3">
    <name type="scientific">Lymnaea stagnalis</name>
    <name type="common">Great pond snail</name>
    <name type="synonym">Helix stagnalis</name>
    <dbReference type="NCBI Taxonomy" id="6523"/>
    <lineage>
        <taxon>Eukaryota</taxon>
        <taxon>Metazoa</taxon>
        <taxon>Spiralia</taxon>
        <taxon>Lophotrochozoa</taxon>
        <taxon>Mollusca</taxon>
        <taxon>Gastropoda</taxon>
        <taxon>Heterobranchia</taxon>
        <taxon>Euthyneura</taxon>
        <taxon>Panpulmonata</taxon>
        <taxon>Hygrophila</taxon>
        <taxon>Lymnaeoidea</taxon>
        <taxon>Lymnaeidae</taxon>
        <taxon>Lymnaea</taxon>
    </lineage>
</organism>
<dbReference type="InterPro" id="IPR031887">
    <property type="entry name" value="SDCCAG8"/>
</dbReference>
<sequence length="722" mass="83551">MSKGEIEFLKDHVNKLSHSLSQYQKAFPNFILEEHGITEQDVRDQPWLANSNQLHPLLREYDATIHGLQGQISHLEHELDRLRNQARELIQENERLHQDLKEAIQTHISPRHGAGGGDGDDGVLLHNLQQQLELIMQERDAAQEKWREAGQEVDRLVAELEMEKESHQWRVVEQQAHQVKSQYQESVTALNGEVESLHTELRESRTENSRLMQKVSELKLTVNDLQQQLVWKAQEHADTIFKEGMTDSKVYELKKVMDDLRQRLSDITQDANEMRRENTSLATRVTDLQRRLSETELRENEAIGQVRDAVQMAEAAIIEKDQCEILAKKKSDEVEEMKGVLAKIINKAGARTREEVDNVRKQCNDRITQLTEELHVLEMEGVEKQSRLDRLLREKRAVESELQQIFKEGAAEGSKSKEAYQHLNKRAIEAERARDEALMKIDSLQIQLDKIILDNQQLKQQMGSEVKQLQDRLVNIQSEFEVVSEDRMASMDKINDLNKRLLAAQQEKEAAHRKFMKELALIEQDQQLKTRNLEVKLQTTEDSRHQTVSELRRLLTGQQRMSARWKEECQTITHKFEGKLEDMRSELSHVKKRNEELTSLLKDSQTKTAEVERLLSDYTKNIRRMEERVREAEMQAGEAAKQVARQSMKERQLAAERASLLVELSRSQRAGSLIASPKERITLDYSNKVEAVLGTSRRGELTLDQLNSSTKKFQTSKNSTDS</sequence>
<reference evidence="2 3" key="1">
    <citation type="submission" date="2024-04" db="EMBL/GenBank/DDBJ databases">
        <authorList>
            <consortium name="Genoscope - CEA"/>
            <person name="William W."/>
        </authorList>
    </citation>
    <scope>NUCLEOTIDE SEQUENCE [LARGE SCALE GENOMIC DNA]</scope>
</reference>
<evidence type="ECO:0000313" key="3">
    <source>
        <dbReference type="Proteomes" id="UP001497497"/>
    </source>
</evidence>
<dbReference type="GO" id="GO:0007098">
    <property type="term" value="P:centrosome cycle"/>
    <property type="evidence" value="ECO:0007669"/>
    <property type="project" value="InterPro"/>
</dbReference>
<dbReference type="AlphaFoldDB" id="A0AAV2IF20"/>
<feature type="coiled-coil region" evidence="1">
    <location>
        <begin position="58"/>
        <end position="145"/>
    </location>
</feature>
<proteinExistence type="predicted"/>
<dbReference type="PANTHER" id="PTHR35970">
    <property type="entry name" value="SODIUM CHANNEL AND CLATHRIN LINKER 1"/>
    <property type="match status" value="1"/>
</dbReference>
<name>A0AAV2IF20_LYMST</name>
<protein>
    <recommendedName>
        <fullName evidence="4">Sodium channel and clathrin linker 1</fullName>
    </recommendedName>
</protein>
<accession>A0AAV2IF20</accession>
<feature type="coiled-coil region" evidence="1">
    <location>
        <begin position="580"/>
        <end position="642"/>
    </location>
</feature>
<feature type="coiled-coil region" evidence="1">
    <location>
        <begin position="257"/>
        <end position="291"/>
    </location>
</feature>
<dbReference type="Pfam" id="PF15964">
    <property type="entry name" value="CCCAP"/>
    <property type="match status" value="1"/>
</dbReference>
<comment type="caution">
    <text evidence="2">The sequence shown here is derived from an EMBL/GenBank/DDBJ whole genome shotgun (WGS) entry which is preliminary data.</text>
</comment>
<dbReference type="GO" id="GO:0005813">
    <property type="term" value="C:centrosome"/>
    <property type="evidence" value="ECO:0007669"/>
    <property type="project" value="InterPro"/>
</dbReference>
<dbReference type="GO" id="GO:0045162">
    <property type="term" value="P:clustering of voltage-gated sodium channels"/>
    <property type="evidence" value="ECO:0007669"/>
    <property type="project" value="InterPro"/>
</dbReference>